<sequence>MTDINIHKLNLRFPEAQSKLFTDLSLSIRSGEKVLLLGPSGSGKSTLLNVMGGLIPAVIHTPMKAEVLNIPSDRAYVFQDPDAQFTMPQVNEELAFILENRSIPKEQMEPMFQTALKQTGLDIPFDLNINHLSGGMKQKLAIASALLQDPDTLFLDEPTSMLDDESTKSLWNVIENIWEDRTVVIVEHRLDYIWDKVDRVILMSDKGEIIQQGTPDYILSHHKILLNQYGVWHPDSWQGAPEFNQIESMSETLLEVKDFKLERRGQDILNIDYLSIQKGEWITLEGKNGTGKSSLLLALMKLIPSDGEIYYQNKLIKKTKQIAGDVYPVFQNPELQFITHKVFDEIYINMEPHFKYNDAVHKTEEILKQMGLSSTAHLHPLEISTGQKRRLSVATALGGLPKVLLLDEPTFGLDQKHAFSMLELFHHLVADGVTIIMITHDENIKLRYPSRRLLIEDGILHEKRSDDV</sequence>
<dbReference type="PANTHER" id="PTHR43553">
    <property type="entry name" value="HEAVY METAL TRANSPORTER"/>
    <property type="match status" value="1"/>
</dbReference>
<gene>
    <name evidence="10" type="ORF">J2Z27_001295</name>
    <name evidence="11" type="ORF">SAMN05216187_103229</name>
</gene>
<keyword evidence="8" id="KW-0472">Membrane</keyword>
<dbReference type="GO" id="GO:0042626">
    <property type="term" value="F:ATPase-coupled transmembrane transporter activity"/>
    <property type="evidence" value="ECO:0007669"/>
    <property type="project" value="TreeGrafter"/>
</dbReference>
<proteinExistence type="inferred from homology"/>
<dbReference type="InterPro" id="IPR003439">
    <property type="entry name" value="ABC_transporter-like_ATP-bd"/>
</dbReference>
<keyword evidence="13" id="KW-1185">Reference proteome</keyword>
<dbReference type="GO" id="GO:0016887">
    <property type="term" value="F:ATP hydrolysis activity"/>
    <property type="evidence" value="ECO:0007669"/>
    <property type="project" value="InterPro"/>
</dbReference>
<evidence type="ECO:0000313" key="13">
    <source>
        <dbReference type="Proteomes" id="UP001519348"/>
    </source>
</evidence>
<dbReference type="InterPro" id="IPR027417">
    <property type="entry name" value="P-loop_NTPase"/>
</dbReference>
<feature type="domain" description="ABC transporter" evidence="9">
    <location>
        <begin position="254"/>
        <end position="468"/>
    </location>
</feature>
<keyword evidence="3" id="KW-0813">Transport</keyword>
<dbReference type="STRING" id="586411.SAMN05216187_103229"/>
<keyword evidence="7" id="KW-1278">Translocase</keyword>
<dbReference type="SUPFAM" id="SSF52540">
    <property type="entry name" value="P-loop containing nucleoside triphosphate hydrolases"/>
    <property type="match status" value="2"/>
</dbReference>
<evidence type="ECO:0000259" key="9">
    <source>
        <dbReference type="PROSITE" id="PS50893"/>
    </source>
</evidence>
<evidence type="ECO:0000256" key="5">
    <source>
        <dbReference type="ARBA" id="ARBA00022741"/>
    </source>
</evidence>
<dbReference type="InterPro" id="IPR015856">
    <property type="entry name" value="ABC_transpr_CbiO/EcfA_su"/>
</dbReference>
<dbReference type="SMART" id="SM00382">
    <property type="entry name" value="AAA"/>
    <property type="match status" value="2"/>
</dbReference>
<comment type="similarity">
    <text evidence="2">Belongs to the ABC transporter superfamily.</text>
</comment>
<name>A0A1G8XNV8_9STAP</name>
<dbReference type="RefSeq" id="WP_092595993.1">
    <property type="nucleotide sequence ID" value="NZ_BMCN01000002.1"/>
</dbReference>
<dbReference type="EC" id="3.6.3.-" evidence="10"/>
<dbReference type="PROSITE" id="PS00211">
    <property type="entry name" value="ABC_TRANSPORTER_1"/>
    <property type="match status" value="1"/>
</dbReference>
<dbReference type="CDD" id="cd03225">
    <property type="entry name" value="ABC_cobalt_CbiO_domain1"/>
    <property type="match status" value="2"/>
</dbReference>
<evidence type="ECO:0000256" key="3">
    <source>
        <dbReference type="ARBA" id="ARBA00022448"/>
    </source>
</evidence>
<evidence type="ECO:0000313" key="10">
    <source>
        <dbReference type="EMBL" id="MBP1952247.1"/>
    </source>
</evidence>
<dbReference type="Gene3D" id="3.40.50.300">
    <property type="entry name" value="P-loop containing nucleotide triphosphate hydrolases"/>
    <property type="match status" value="2"/>
</dbReference>
<comment type="subcellular location">
    <subcellularLocation>
        <location evidence="1">Cell membrane</location>
        <topology evidence="1">Peripheral membrane protein</topology>
    </subcellularLocation>
</comment>
<dbReference type="EMBL" id="JAGGKN010000004">
    <property type="protein sequence ID" value="MBP1952247.1"/>
    <property type="molecule type" value="Genomic_DNA"/>
</dbReference>
<evidence type="ECO:0000256" key="7">
    <source>
        <dbReference type="ARBA" id="ARBA00022967"/>
    </source>
</evidence>
<organism evidence="11 12">
    <name type="scientific">Jeotgalicoccus aerolatus</name>
    <dbReference type="NCBI Taxonomy" id="709510"/>
    <lineage>
        <taxon>Bacteria</taxon>
        <taxon>Bacillati</taxon>
        <taxon>Bacillota</taxon>
        <taxon>Bacilli</taxon>
        <taxon>Bacillales</taxon>
        <taxon>Staphylococcaceae</taxon>
        <taxon>Jeotgalicoccus</taxon>
    </lineage>
</organism>
<dbReference type="Pfam" id="PF00005">
    <property type="entry name" value="ABC_tran"/>
    <property type="match status" value="2"/>
</dbReference>
<dbReference type="InterPro" id="IPR017871">
    <property type="entry name" value="ABC_transporter-like_CS"/>
</dbReference>
<evidence type="ECO:0000256" key="1">
    <source>
        <dbReference type="ARBA" id="ARBA00004202"/>
    </source>
</evidence>
<evidence type="ECO:0000256" key="6">
    <source>
        <dbReference type="ARBA" id="ARBA00022840"/>
    </source>
</evidence>
<evidence type="ECO:0000256" key="2">
    <source>
        <dbReference type="ARBA" id="ARBA00005417"/>
    </source>
</evidence>
<keyword evidence="6 11" id="KW-0067">ATP-binding</keyword>
<dbReference type="InterPro" id="IPR050095">
    <property type="entry name" value="ECF_ABC_transporter_ATP-bd"/>
</dbReference>
<dbReference type="InterPro" id="IPR003593">
    <property type="entry name" value="AAA+_ATPase"/>
</dbReference>
<evidence type="ECO:0000313" key="11">
    <source>
        <dbReference type="EMBL" id="SDJ92228.1"/>
    </source>
</evidence>
<dbReference type="GO" id="GO:0005524">
    <property type="term" value="F:ATP binding"/>
    <property type="evidence" value="ECO:0007669"/>
    <property type="project" value="UniProtKB-KW"/>
</dbReference>
<dbReference type="OrthoDB" id="501320at2"/>
<dbReference type="AlphaFoldDB" id="A0A1G8XNV8"/>
<reference evidence="10 13" key="3">
    <citation type="submission" date="2021-03" db="EMBL/GenBank/DDBJ databases">
        <title>Genomic Encyclopedia of Type Strains, Phase IV (KMG-IV): sequencing the most valuable type-strain genomes for metagenomic binning, comparative biology and taxonomic classification.</title>
        <authorList>
            <person name="Goeker M."/>
        </authorList>
    </citation>
    <scope>NUCLEOTIDE SEQUENCE [LARGE SCALE GENOMIC DNA]</scope>
    <source>
        <strain evidence="10 13">DSM 22420</strain>
    </source>
</reference>
<keyword evidence="5" id="KW-0547">Nucleotide-binding</keyword>
<accession>A0A1G8XNV8</accession>
<evidence type="ECO:0000256" key="8">
    <source>
        <dbReference type="ARBA" id="ARBA00023136"/>
    </source>
</evidence>
<dbReference type="GO" id="GO:0043190">
    <property type="term" value="C:ATP-binding cassette (ABC) transporter complex"/>
    <property type="evidence" value="ECO:0007669"/>
    <property type="project" value="TreeGrafter"/>
</dbReference>
<reference evidence="12" key="2">
    <citation type="submission" date="2016-10" db="EMBL/GenBank/DDBJ databases">
        <authorList>
            <person name="Varghese N."/>
            <person name="Submissions S."/>
        </authorList>
    </citation>
    <scope>NUCLEOTIDE SEQUENCE [LARGE SCALE GENOMIC DNA]</scope>
    <source>
        <strain evidence="12">CGMCC 1.8911</strain>
    </source>
</reference>
<dbReference type="Proteomes" id="UP000242700">
    <property type="component" value="Unassembled WGS sequence"/>
</dbReference>
<protein>
    <submittedName>
        <fullName evidence="11">Energy-coupling factor transport system ATP-binding protein</fullName>
        <ecNumber evidence="10">3.6.3.-</ecNumber>
    </submittedName>
</protein>
<reference evidence="11" key="1">
    <citation type="submission" date="2016-10" db="EMBL/GenBank/DDBJ databases">
        <authorList>
            <person name="de Groot N.N."/>
        </authorList>
    </citation>
    <scope>NUCLEOTIDE SEQUENCE [LARGE SCALE GENOMIC DNA]</scope>
    <source>
        <strain evidence="11">CGMCC 1.8911</strain>
    </source>
</reference>
<feature type="domain" description="ABC transporter" evidence="9">
    <location>
        <begin position="6"/>
        <end position="231"/>
    </location>
</feature>
<keyword evidence="10" id="KW-0378">Hydrolase</keyword>
<keyword evidence="4" id="KW-1003">Cell membrane</keyword>
<dbReference type="EMBL" id="FNFI01000003">
    <property type="protein sequence ID" value="SDJ92228.1"/>
    <property type="molecule type" value="Genomic_DNA"/>
</dbReference>
<dbReference type="PROSITE" id="PS50893">
    <property type="entry name" value="ABC_TRANSPORTER_2"/>
    <property type="match status" value="2"/>
</dbReference>
<evidence type="ECO:0000256" key="4">
    <source>
        <dbReference type="ARBA" id="ARBA00022475"/>
    </source>
</evidence>
<dbReference type="Proteomes" id="UP001519348">
    <property type="component" value="Unassembled WGS sequence"/>
</dbReference>
<evidence type="ECO:0000313" key="12">
    <source>
        <dbReference type="Proteomes" id="UP000242700"/>
    </source>
</evidence>